<feature type="domain" description="Dynein axonemal assembly factor 5 TPR repeats" evidence="1">
    <location>
        <begin position="4"/>
        <end position="158"/>
    </location>
</feature>
<dbReference type="GO" id="GO:0036159">
    <property type="term" value="P:inner dynein arm assembly"/>
    <property type="evidence" value="ECO:0007669"/>
    <property type="project" value="TreeGrafter"/>
</dbReference>
<reference evidence="2" key="1">
    <citation type="submission" date="2023-03" db="EMBL/GenBank/DDBJ databases">
        <authorList>
            <person name="Steffen K."/>
            <person name="Cardenas P."/>
        </authorList>
    </citation>
    <scope>NUCLEOTIDE SEQUENCE</scope>
</reference>
<name>A0AA35X958_GEOBA</name>
<dbReference type="PANTHER" id="PTHR16216:SF2">
    <property type="entry name" value="DYNEIN AXONEMAL ASSEMBLY FACTOR 5"/>
    <property type="match status" value="1"/>
</dbReference>
<dbReference type="Gene3D" id="1.25.10.10">
    <property type="entry name" value="Leucine-rich Repeat Variant"/>
    <property type="match status" value="1"/>
</dbReference>
<sequence>MFSQESCQCVLLVANAIPQVFYQQSNSLVKPLLHSMAHQRSKVRLAALKVKENVVVYWSPALGCVVRKGSATAIDDVLSPLAQRVSDSTPSVRSCLVDILADWLLHQPDRYSYHHKLIPLLLICMSDEVPDNSTKAHCLWEEIGAQFERENEEDLKDQMDFMQLIEAMPGLRKCVCPFLSKLEVCV</sequence>
<proteinExistence type="predicted"/>
<organism evidence="2 3">
    <name type="scientific">Geodia barretti</name>
    <name type="common">Barrett's horny sponge</name>
    <dbReference type="NCBI Taxonomy" id="519541"/>
    <lineage>
        <taxon>Eukaryota</taxon>
        <taxon>Metazoa</taxon>
        <taxon>Porifera</taxon>
        <taxon>Demospongiae</taxon>
        <taxon>Heteroscleromorpha</taxon>
        <taxon>Tetractinellida</taxon>
        <taxon>Astrophorina</taxon>
        <taxon>Geodiidae</taxon>
        <taxon>Geodia</taxon>
    </lineage>
</organism>
<dbReference type="GO" id="GO:0005737">
    <property type="term" value="C:cytoplasm"/>
    <property type="evidence" value="ECO:0007669"/>
    <property type="project" value="TreeGrafter"/>
</dbReference>
<dbReference type="AlphaFoldDB" id="A0AA35X958"/>
<gene>
    <name evidence="2" type="ORF">GBAR_LOCUS23496</name>
</gene>
<dbReference type="SUPFAM" id="SSF48371">
    <property type="entry name" value="ARM repeat"/>
    <property type="match status" value="1"/>
</dbReference>
<dbReference type="GO" id="GO:0003341">
    <property type="term" value="P:cilium movement"/>
    <property type="evidence" value="ECO:0007669"/>
    <property type="project" value="TreeGrafter"/>
</dbReference>
<accession>A0AA35X958</accession>
<evidence type="ECO:0000259" key="1">
    <source>
        <dbReference type="Pfam" id="PF25757"/>
    </source>
</evidence>
<dbReference type="InterPro" id="IPR057978">
    <property type="entry name" value="TPR_DAAF5"/>
</dbReference>
<dbReference type="InterPro" id="IPR011989">
    <property type="entry name" value="ARM-like"/>
</dbReference>
<evidence type="ECO:0000313" key="3">
    <source>
        <dbReference type="Proteomes" id="UP001174909"/>
    </source>
</evidence>
<comment type="caution">
    <text evidence="2">The sequence shown here is derived from an EMBL/GenBank/DDBJ whole genome shotgun (WGS) entry which is preliminary data.</text>
</comment>
<keyword evidence="3" id="KW-1185">Reference proteome</keyword>
<dbReference type="Pfam" id="PF25757">
    <property type="entry name" value="TPR_DNAAF5"/>
    <property type="match status" value="1"/>
</dbReference>
<dbReference type="PANTHER" id="PTHR16216">
    <property type="entry name" value="DYNEIN ASSEMBLY FACTOR 5, AXONEMAL"/>
    <property type="match status" value="1"/>
</dbReference>
<dbReference type="GO" id="GO:0036158">
    <property type="term" value="P:outer dynein arm assembly"/>
    <property type="evidence" value="ECO:0007669"/>
    <property type="project" value="TreeGrafter"/>
</dbReference>
<dbReference type="Proteomes" id="UP001174909">
    <property type="component" value="Unassembled WGS sequence"/>
</dbReference>
<dbReference type="InterPro" id="IPR016024">
    <property type="entry name" value="ARM-type_fold"/>
</dbReference>
<evidence type="ECO:0000313" key="2">
    <source>
        <dbReference type="EMBL" id="CAI8042282.1"/>
    </source>
</evidence>
<dbReference type="GO" id="GO:0045505">
    <property type="term" value="F:dynein intermediate chain binding"/>
    <property type="evidence" value="ECO:0007669"/>
    <property type="project" value="TreeGrafter"/>
</dbReference>
<protein>
    <submittedName>
        <fullName evidence="2">Dynein assembly factor 5, axonemal</fullName>
    </submittedName>
</protein>
<dbReference type="EMBL" id="CASHTH010003252">
    <property type="protein sequence ID" value="CAI8042282.1"/>
    <property type="molecule type" value="Genomic_DNA"/>
</dbReference>
<dbReference type="InterPro" id="IPR052623">
    <property type="entry name" value="DAAF5"/>
</dbReference>